<dbReference type="InParanoid" id="A0A1J7IYH5"/>
<dbReference type="AlphaFoldDB" id="A0A1J7IYH5"/>
<evidence type="ECO:0000313" key="3">
    <source>
        <dbReference type="Proteomes" id="UP000182658"/>
    </source>
</evidence>
<dbReference type="Proteomes" id="UP000182658">
    <property type="component" value="Unassembled WGS sequence"/>
</dbReference>
<feature type="region of interest" description="Disordered" evidence="1">
    <location>
        <begin position="510"/>
        <end position="544"/>
    </location>
</feature>
<sequence length="708" mass="78982">MAETCIASFQQCLHKAASVHPRELSLVEDQLARFSVWTGNIRVFGSSRQSLDHRLRESPEVRDTFVALLEAIEYRVETCKCTLQTLADGTLTAVDEVFQHAVHGIADQISLLHRLSNTIRRASKESQNLEAARAFRICDDDGNDTEDFLRLIFANYIRDRFPTTSEAIQQRLAGTMTLRRRRILYRRSRYGSTPIKVLDVPSQPNVEMPRAQPSARPQKPVARQETGDLQSQSGIKSSAQSATTLAADNFHKASAPSVVSVSKTVALSSHEELAFPPAPTGCIKTKQRQLVQQRKDPLKQRLGGQDRIANAEDRTPAQDWEDAVIAIGEVTCPFCFYALPTCDVVDETKWKRHVISDLDAYVCLFNECERPEELYSHSSQWLEHMRQHALQWRCTSRSHGEFLSNSRGEYIEHMKTAHQSRLTDAQLRLLADKSARTIRQIFKSCPLCGIEETRDTMEEHVVGHLRLLALKSLPTYEDGEPGDPDSASEEGSAPWSRSTVRDFVGTHTEDPGWLVGLDTGPAASSTSSGSGSGIRTTGPDYFYETQTQPTAFPRVKDLSGLRHQSSDTDISHMDPACAICRLPAEAACSCEPEALDLSVRQVETTMMQPIRENLKMWVRSHAEAETKKIFTDVTASATAALHDSKVRKEVNEVIGDASEPTAATLKAKINELWCETVETYPEALEYFYSLPALNLPSDDDPAVRDPPL</sequence>
<reference evidence="2 3" key="1">
    <citation type="submission" date="2016-10" db="EMBL/GenBank/DDBJ databases">
        <title>Draft genome sequence of Coniochaeta ligniaria NRRL30616, a lignocellulolytic fungus for bioabatement of inhibitors in plant biomass hydrolysates.</title>
        <authorList>
            <consortium name="DOE Joint Genome Institute"/>
            <person name="Jimenez D.J."/>
            <person name="Hector R.E."/>
            <person name="Riley R."/>
            <person name="Sun H."/>
            <person name="Grigoriev I.V."/>
            <person name="Van Elsas J.D."/>
            <person name="Nichols N.N."/>
        </authorList>
    </citation>
    <scope>NUCLEOTIDE SEQUENCE [LARGE SCALE GENOMIC DNA]</scope>
    <source>
        <strain evidence="2 3">NRRL 30616</strain>
    </source>
</reference>
<gene>
    <name evidence="2" type="ORF">CONLIGDRAFT_593596</name>
</gene>
<evidence type="ECO:0000313" key="2">
    <source>
        <dbReference type="EMBL" id="OIW32349.1"/>
    </source>
</evidence>
<feature type="compositionally biased region" description="Polar residues" evidence="1">
    <location>
        <begin position="227"/>
        <end position="240"/>
    </location>
</feature>
<feature type="compositionally biased region" description="Low complexity" evidence="1">
    <location>
        <begin position="519"/>
        <end position="539"/>
    </location>
</feature>
<dbReference type="PANTHER" id="PTHR35391">
    <property type="entry name" value="C2H2-TYPE DOMAIN-CONTAINING PROTEIN-RELATED"/>
    <property type="match status" value="1"/>
</dbReference>
<feature type="region of interest" description="Disordered" evidence="1">
    <location>
        <begin position="195"/>
        <end position="240"/>
    </location>
</feature>
<dbReference type="PANTHER" id="PTHR35391:SF7">
    <property type="entry name" value="C2H2-TYPE DOMAIN-CONTAINING PROTEIN"/>
    <property type="match status" value="1"/>
</dbReference>
<evidence type="ECO:0000256" key="1">
    <source>
        <dbReference type="SAM" id="MobiDB-lite"/>
    </source>
</evidence>
<feature type="compositionally biased region" description="Acidic residues" evidence="1">
    <location>
        <begin position="477"/>
        <end position="488"/>
    </location>
</feature>
<feature type="non-terminal residue" evidence="2">
    <location>
        <position position="708"/>
    </location>
</feature>
<dbReference type="STRING" id="1408157.A0A1J7IYH5"/>
<name>A0A1J7IYH5_9PEZI</name>
<accession>A0A1J7IYH5</accession>
<dbReference type="OrthoDB" id="20872at2759"/>
<proteinExistence type="predicted"/>
<protein>
    <submittedName>
        <fullName evidence="2">Uncharacterized protein</fullName>
    </submittedName>
</protein>
<feature type="region of interest" description="Disordered" evidence="1">
    <location>
        <begin position="475"/>
        <end position="498"/>
    </location>
</feature>
<keyword evidence="3" id="KW-1185">Reference proteome</keyword>
<dbReference type="EMBL" id="KV875095">
    <property type="protein sequence ID" value="OIW32349.1"/>
    <property type="molecule type" value="Genomic_DNA"/>
</dbReference>
<organism evidence="2 3">
    <name type="scientific">Coniochaeta ligniaria NRRL 30616</name>
    <dbReference type="NCBI Taxonomy" id="1408157"/>
    <lineage>
        <taxon>Eukaryota</taxon>
        <taxon>Fungi</taxon>
        <taxon>Dikarya</taxon>
        <taxon>Ascomycota</taxon>
        <taxon>Pezizomycotina</taxon>
        <taxon>Sordariomycetes</taxon>
        <taxon>Sordariomycetidae</taxon>
        <taxon>Coniochaetales</taxon>
        <taxon>Coniochaetaceae</taxon>
        <taxon>Coniochaeta</taxon>
    </lineage>
</organism>